<dbReference type="SUPFAM" id="SSF55120">
    <property type="entry name" value="Pseudouridine synthase"/>
    <property type="match status" value="1"/>
</dbReference>
<dbReference type="EMBL" id="OX597815">
    <property type="protein sequence ID" value="CAI9717309.1"/>
    <property type="molecule type" value="Genomic_DNA"/>
</dbReference>
<organism evidence="3 4">
    <name type="scientific">Octopus vulgaris</name>
    <name type="common">Common octopus</name>
    <dbReference type="NCBI Taxonomy" id="6645"/>
    <lineage>
        <taxon>Eukaryota</taxon>
        <taxon>Metazoa</taxon>
        <taxon>Spiralia</taxon>
        <taxon>Lophotrochozoa</taxon>
        <taxon>Mollusca</taxon>
        <taxon>Cephalopoda</taxon>
        <taxon>Coleoidea</taxon>
        <taxon>Octopodiformes</taxon>
        <taxon>Octopoda</taxon>
        <taxon>Incirrata</taxon>
        <taxon>Octopodidae</taxon>
        <taxon>Octopus</taxon>
    </lineage>
</organism>
<protein>
    <submittedName>
        <fullName evidence="3">Pseudouridylate synthase domain-containing 1</fullName>
    </submittedName>
</protein>
<evidence type="ECO:0000259" key="2">
    <source>
        <dbReference type="Pfam" id="PF00849"/>
    </source>
</evidence>
<dbReference type="Pfam" id="PF00849">
    <property type="entry name" value="PseudoU_synth_2"/>
    <property type="match status" value="1"/>
</dbReference>
<evidence type="ECO:0000313" key="4">
    <source>
        <dbReference type="Proteomes" id="UP001162480"/>
    </source>
</evidence>
<dbReference type="CDD" id="cd02869">
    <property type="entry name" value="PseudoU_synth_RluA_like"/>
    <property type="match status" value="1"/>
</dbReference>
<gene>
    <name evidence="3" type="ORF">OCTVUL_1B008824</name>
</gene>
<dbReference type="GO" id="GO:0003723">
    <property type="term" value="F:RNA binding"/>
    <property type="evidence" value="ECO:0007669"/>
    <property type="project" value="InterPro"/>
</dbReference>
<feature type="domain" description="Pseudouridine synthase RsuA/RluA-like" evidence="2">
    <location>
        <begin position="58"/>
        <end position="223"/>
    </location>
</feature>
<dbReference type="Proteomes" id="UP001162480">
    <property type="component" value="Chromosome 2"/>
</dbReference>
<reference evidence="3" key="1">
    <citation type="submission" date="2023-08" db="EMBL/GenBank/DDBJ databases">
        <authorList>
            <person name="Alioto T."/>
            <person name="Alioto T."/>
            <person name="Gomez Garrido J."/>
        </authorList>
    </citation>
    <scope>NUCLEOTIDE SEQUENCE</scope>
</reference>
<dbReference type="GO" id="GO:0000455">
    <property type="term" value="P:enzyme-directed rRNA pseudouridine synthesis"/>
    <property type="evidence" value="ECO:0007669"/>
    <property type="project" value="TreeGrafter"/>
</dbReference>
<dbReference type="AlphaFoldDB" id="A0AA36AJP0"/>
<comment type="similarity">
    <text evidence="1">Belongs to the pseudouridine synthase RluA family.</text>
</comment>
<dbReference type="InterPro" id="IPR020103">
    <property type="entry name" value="PsdUridine_synth_cat_dom_sf"/>
</dbReference>
<dbReference type="PANTHER" id="PTHR21600:SF87">
    <property type="entry name" value="RNA PSEUDOURIDYLATE SYNTHASE DOMAIN-CONTAINING PROTEIN 1"/>
    <property type="match status" value="1"/>
</dbReference>
<accession>A0AA36AJP0</accession>
<name>A0AA36AJP0_OCTVU</name>
<dbReference type="PANTHER" id="PTHR21600">
    <property type="entry name" value="MITOCHONDRIAL RNA PSEUDOURIDINE SYNTHASE"/>
    <property type="match status" value="1"/>
</dbReference>
<dbReference type="InterPro" id="IPR006145">
    <property type="entry name" value="PsdUridine_synth_RsuA/RluA"/>
</dbReference>
<evidence type="ECO:0000313" key="3">
    <source>
        <dbReference type="EMBL" id="CAI9717309.1"/>
    </source>
</evidence>
<proteinExistence type="inferred from homology"/>
<keyword evidence="4" id="KW-1185">Reference proteome</keyword>
<sequence length="309" mass="35334">MTFVFNITDRVILADEWRPKTRVEILGMGDTAKDEESHSNDDVTQSQMQCKILYKSDNYIVVDKHFDMKINTNKPDDGVTVETLLCRDYPELRDEKVSHSFRFTHRLDYATSGALCLALNKKAAKKMQMAFLRREVIKHYLALVRGHVNIKQQYVDISIGKNSFITDFHKMCTSGTRGCLNARSCLTHIICLEHGTYDGDPVSKVLLIPKTGRTHQLRVHCDHIGHCIVGDHTYSDKQDTKPFRMMLHAYQLSAPTALEKIDVQTEDPFTPDNCPLWEPSECFSDYSEAVVNFESSEASKQKIVQDKPK</sequence>
<dbReference type="Gene3D" id="3.30.2350.10">
    <property type="entry name" value="Pseudouridine synthase"/>
    <property type="match status" value="1"/>
</dbReference>
<dbReference type="GO" id="GO:0009982">
    <property type="term" value="F:pseudouridine synthase activity"/>
    <property type="evidence" value="ECO:0007669"/>
    <property type="project" value="InterPro"/>
</dbReference>
<evidence type="ECO:0000256" key="1">
    <source>
        <dbReference type="ARBA" id="ARBA00010876"/>
    </source>
</evidence>
<dbReference type="InterPro" id="IPR050188">
    <property type="entry name" value="RluA_PseudoU_synthase"/>
</dbReference>